<reference evidence="2 3" key="1">
    <citation type="journal article" date="2013" name="Curr. Biol.">
        <title>The Genome of the Foraminiferan Reticulomyxa filosa.</title>
        <authorList>
            <person name="Glockner G."/>
            <person name="Hulsmann N."/>
            <person name="Schleicher M."/>
            <person name="Noegel A.A."/>
            <person name="Eichinger L."/>
            <person name="Gallinger C."/>
            <person name="Pawlowski J."/>
            <person name="Sierra R."/>
            <person name="Euteneuer U."/>
            <person name="Pillet L."/>
            <person name="Moustafa A."/>
            <person name="Platzer M."/>
            <person name="Groth M."/>
            <person name="Szafranski K."/>
            <person name="Schliwa M."/>
        </authorList>
    </citation>
    <scope>NUCLEOTIDE SEQUENCE [LARGE SCALE GENOMIC DNA]</scope>
</reference>
<dbReference type="InterPro" id="IPR015655">
    <property type="entry name" value="PP2C"/>
</dbReference>
<proteinExistence type="predicted"/>
<gene>
    <name evidence="2" type="ORF">RFI_06700</name>
</gene>
<sequence>MFGCAVFDGHGGDVAAKFCTQELPALVAQRIAMDPRNPCRKEIESSPLRSPITAATTATTTTSIPLMSSDRSNQNVAVVNTSLNTTSTSATAAAATMPTLTMPTLPWDSHVELAEWDYICDALVQGFLQCEEQFNQTASQIHCSAGAAGVLVLLNGNDLYVANVGDSRAVLCRSEFGKAQCHRLTQIHKYTKFECEFERVQKAGANFSCDGYVNGQIEVTRSIGDFQQNSNNGCTEKIKGLTAFPHVSKVTLTECDEFLIVATDGLWDALKEETAVSCCRRVLRRNPNCSEAAHFLIKNAQIHSTNLQTNDNVSVVVIGFARPDEKGRWPLDLHLSTIDPCPN</sequence>
<dbReference type="InterPro" id="IPR001932">
    <property type="entry name" value="PPM-type_phosphatase-like_dom"/>
</dbReference>
<dbReference type="EMBL" id="ASPP01005486">
    <property type="protein sequence ID" value="ETO30421.1"/>
    <property type="molecule type" value="Genomic_DNA"/>
</dbReference>
<dbReference type="PROSITE" id="PS51746">
    <property type="entry name" value="PPM_2"/>
    <property type="match status" value="1"/>
</dbReference>
<dbReference type="OrthoDB" id="10264738at2759"/>
<evidence type="ECO:0000313" key="2">
    <source>
        <dbReference type="EMBL" id="ETO30421.1"/>
    </source>
</evidence>
<accession>X6NWT1</accession>
<keyword evidence="3" id="KW-1185">Reference proteome</keyword>
<dbReference type="AlphaFoldDB" id="X6NWT1"/>
<feature type="domain" description="PPM-type phosphatase" evidence="1">
    <location>
        <begin position="1"/>
        <end position="320"/>
    </location>
</feature>
<name>X6NWT1_RETFI</name>
<dbReference type="SMART" id="SM00332">
    <property type="entry name" value="PP2Cc"/>
    <property type="match status" value="1"/>
</dbReference>
<dbReference type="PANTHER" id="PTHR13832">
    <property type="entry name" value="PROTEIN PHOSPHATASE 2C"/>
    <property type="match status" value="1"/>
</dbReference>
<evidence type="ECO:0000313" key="3">
    <source>
        <dbReference type="Proteomes" id="UP000023152"/>
    </source>
</evidence>
<dbReference type="Pfam" id="PF00481">
    <property type="entry name" value="PP2C"/>
    <property type="match status" value="1"/>
</dbReference>
<dbReference type="SUPFAM" id="SSF81606">
    <property type="entry name" value="PP2C-like"/>
    <property type="match status" value="1"/>
</dbReference>
<organism evidence="2 3">
    <name type="scientific">Reticulomyxa filosa</name>
    <dbReference type="NCBI Taxonomy" id="46433"/>
    <lineage>
        <taxon>Eukaryota</taxon>
        <taxon>Sar</taxon>
        <taxon>Rhizaria</taxon>
        <taxon>Retaria</taxon>
        <taxon>Foraminifera</taxon>
        <taxon>Monothalamids</taxon>
        <taxon>Reticulomyxidae</taxon>
        <taxon>Reticulomyxa</taxon>
    </lineage>
</organism>
<dbReference type="PANTHER" id="PTHR13832:SF827">
    <property type="entry name" value="PROTEIN PHOSPHATASE 1L"/>
    <property type="match status" value="1"/>
</dbReference>
<dbReference type="CDD" id="cd00143">
    <property type="entry name" value="PP2Cc"/>
    <property type="match status" value="1"/>
</dbReference>
<protein>
    <recommendedName>
        <fullName evidence="1">PPM-type phosphatase domain-containing protein</fullName>
    </recommendedName>
</protein>
<comment type="caution">
    <text evidence="2">The sequence shown here is derived from an EMBL/GenBank/DDBJ whole genome shotgun (WGS) entry which is preliminary data.</text>
</comment>
<evidence type="ECO:0000259" key="1">
    <source>
        <dbReference type="PROSITE" id="PS51746"/>
    </source>
</evidence>
<dbReference type="InterPro" id="IPR036457">
    <property type="entry name" value="PPM-type-like_dom_sf"/>
</dbReference>
<dbReference type="Gene3D" id="3.60.40.10">
    <property type="entry name" value="PPM-type phosphatase domain"/>
    <property type="match status" value="1"/>
</dbReference>
<dbReference type="GO" id="GO:0004722">
    <property type="term" value="F:protein serine/threonine phosphatase activity"/>
    <property type="evidence" value="ECO:0007669"/>
    <property type="project" value="InterPro"/>
</dbReference>
<dbReference type="Proteomes" id="UP000023152">
    <property type="component" value="Unassembled WGS sequence"/>
</dbReference>